<evidence type="ECO:0000313" key="3">
    <source>
        <dbReference type="EMBL" id="KYQ53207.1"/>
    </source>
</evidence>
<evidence type="ECO:0000313" key="4">
    <source>
        <dbReference type="Proteomes" id="UP000075809"/>
    </source>
</evidence>
<name>A0A151WZL7_9HYME</name>
<feature type="region of interest" description="Disordered" evidence="1">
    <location>
        <begin position="215"/>
        <end position="235"/>
    </location>
</feature>
<keyword evidence="2" id="KW-0472">Membrane</keyword>
<gene>
    <name evidence="3" type="ORF">ALC60_07938</name>
</gene>
<dbReference type="Proteomes" id="UP000075809">
    <property type="component" value="Unassembled WGS sequence"/>
</dbReference>
<organism evidence="3 4">
    <name type="scientific">Mycetomoellerius zeteki</name>
    <dbReference type="NCBI Taxonomy" id="64791"/>
    <lineage>
        <taxon>Eukaryota</taxon>
        <taxon>Metazoa</taxon>
        <taxon>Ecdysozoa</taxon>
        <taxon>Arthropoda</taxon>
        <taxon>Hexapoda</taxon>
        <taxon>Insecta</taxon>
        <taxon>Pterygota</taxon>
        <taxon>Neoptera</taxon>
        <taxon>Endopterygota</taxon>
        <taxon>Hymenoptera</taxon>
        <taxon>Apocrita</taxon>
        <taxon>Aculeata</taxon>
        <taxon>Formicoidea</taxon>
        <taxon>Formicidae</taxon>
        <taxon>Myrmicinae</taxon>
        <taxon>Mycetomoellerius</taxon>
    </lineage>
</organism>
<keyword evidence="2" id="KW-1133">Transmembrane helix</keyword>
<keyword evidence="4" id="KW-1185">Reference proteome</keyword>
<feature type="non-terminal residue" evidence="3">
    <location>
        <position position="1"/>
    </location>
</feature>
<accession>A0A151WZL7</accession>
<protein>
    <submittedName>
        <fullName evidence="3">Uncharacterized protein</fullName>
    </submittedName>
</protein>
<feature type="transmembrane region" description="Helical" evidence="2">
    <location>
        <begin position="118"/>
        <end position="142"/>
    </location>
</feature>
<sequence length="284" mass="33278">ARLIAKLAEKASKEFRQQQAEEGRLLRSKANYFIPTCRLPRTREKKKYKNFNFIIHSMIYYVKIYRRIQNWQYNALKMMSHKVVATMQNMGCRSYLESTTHFGAKEIRRLNAREPRKIYISYILLSNNSYTLFFSEIFYIVLITDNDISATLRNCKWQIPFIRAYYPGLVDYLNSLLNFSGSGRVRGDFLLSFLALSGWRAWLTGVIFHSDTVGEGEGRSAAKRGMRRDRSPLKRERGSETSWLLVENPISPILKDFIIDKNALQNFNFVLDKTELQYQDKSSV</sequence>
<evidence type="ECO:0000256" key="1">
    <source>
        <dbReference type="SAM" id="MobiDB-lite"/>
    </source>
</evidence>
<evidence type="ECO:0000256" key="2">
    <source>
        <dbReference type="SAM" id="Phobius"/>
    </source>
</evidence>
<proteinExistence type="predicted"/>
<dbReference type="AlphaFoldDB" id="A0A151WZL7"/>
<keyword evidence="2" id="KW-0812">Transmembrane</keyword>
<reference evidence="3 4" key="1">
    <citation type="submission" date="2015-09" db="EMBL/GenBank/DDBJ databases">
        <title>Trachymyrmex zeteki WGS genome.</title>
        <authorList>
            <person name="Nygaard S."/>
            <person name="Hu H."/>
            <person name="Boomsma J."/>
            <person name="Zhang G."/>
        </authorList>
    </citation>
    <scope>NUCLEOTIDE SEQUENCE [LARGE SCALE GENOMIC DNA]</scope>
    <source>
        <strain evidence="3">Tzet28-1</strain>
        <tissue evidence="3">Whole body</tissue>
    </source>
</reference>
<dbReference type="EMBL" id="KQ982649">
    <property type="protein sequence ID" value="KYQ53207.1"/>
    <property type="molecule type" value="Genomic_DNA"/>
</dbReference>